<gene>
    <name evidence="2" type="ORF">UFOPK2342_00132</name>
    <name evidence="3" type="ORF">UFOPK2423_01406</name>
    <name evidence="4" type="ORF">UFOPK3266_00268</name>
    <name evidence="5" type="ORF">UFOPK4367_00763</name>
</gene>
<proteinExistence type="predicted"/>
<dbReference type="EMBL" id="CAFBAA010000004">
    <property type="protein sequence ID" value="CAB4840939.1"/>
    <property type="molecule type" value="Genomic_DNA"/>
</dbReference>
<accession>A0A6J6LW79</accession>
<dbReference type="InterPro" id="IPR027383">
    <property type="entry name" value="Znf_put"/>
</dbReference>
<evidence type="ECO:0000313" key="4">
    <source>
        <dbReference type="EMBL" id="CAB4840939.1"/>
    </source>
</evidence>
<name>A0A6J6LW79_9ZZZZ</name>
<feature type="domain" description="Putative zinc-finger" evidence="1">
    <location>
        <begin position="11"/>
        <end position="46"/>
    </location>
</feature>
<dbReference type="AlphaFoldDB" id="A0A6J6LW79"/>
<dbReference type="InterPro" id="IPR024020">
    <property type="entry name" value="Anit_sigma_mycothiol_RsrA"/>
</dbReference>
<dbReference type="EMBL" id="CAEZXB010000002">
    <property type="protein sequence ID" value="CAB4666006.1"/>
    <property type="molecule type" value="Genomic_DNA"/>
</dbReference>
<dbReference type="EMBL" id="CAEZXN010000042">
    <property type="protein sequence ID" value="CAB4705383.1"/>
    <property type="molecule type" value="Genomic_DNA"/>
</dbReference>
<dbReference type="NCBIfam" id="TIGR03988">
    <property type="entry name" value="antisig_RsrA"/>
    <property type="match status" value="1"/>
</dbReference>
<dbReference type="EMBL" id="CAFBRC010000041">
    <property type="protein sequence ID" value="CAB5075296.1"/>
    <property type="molecule type" value="Genomic_DNA"/>
</dbReference>
<organism evidence="2">
    <name type="scientific">freshwater metagenome</name>
    <dbReference type="NCBI Taxonomy" id="449393"/>
    <lineage>
        <taxon>unclassified sequences</taxon>
        <taxon>metagenomes</taxon>
        <taxon>ecological metagenomes</taxon>
    </lineage>
</organism>
<evidence type="ECO:0000313" key="5">
    <source>
        <dbReference type="EMBL" id="CAB5075296.1"/>
    </source>
</evidence>
<evidence type="ECO:0000259" key="1">
    <source>
        <dbReference type="Pfam" id="PF13490"/>
    </source>
</evidence>
<evidence type="ECO:0000313" key="2">
    <source>
        <dbReference type="EMBL" id="CAB4666006.1"/>
    </source>
</evidence>
<dbReference type="Pfam" id="PF13490">
    <property type="entry name" value="zf-HC2"/>
    <property type="match status" value="1"/>
</dbReference>
<sequence>MSCGNHHETPCREVLTALFIYLDNEVGDESRSQAIAIHLEECGPCQKEFTYEERVRLAISSACKEEAPPELRARVLQTFTEFRLTLTEIDLPNN</sequence>
<protein>
    <submittedName>
        <fullName evidence="2">Unannotated protein</fullName>
    </submittedName>
</protein>
<reference evidence="2" key="1">
    <citation type="submission" date="2020-05" db="EMBL/GenBank/DDBJ databases">
        <authorList>
            <person name="Chiriac C."/>
            <person name="Salcher M."/>
            <person name="Ghai R."/>
            <person name="Kavagutti S V."/>
        </authorList>
    </citation>
    <scope>NUCLEOTIDE SEQUENCE</scope>
</reference>
<evidence type="ECO:0000313" key="3">
    <source>
        <dbReference type="EMBL" id="CAB4705383.1"/>
    </source>
</evidence>